<dbReference type="Gene3D" id="3.40.50.300">
    <property type="entry name" value="P-loop containing nucleotide triphosphate hydrolases"/>
    <property type="match status" value="1"/>
</dbReference>
<protein>
    <submittedName>
        <fullName evidence="1">Uncharacterized protein</fullName>
    </submittedName>
</protein>
<organism evidence="1 2">
    <name type="scientific">Polypedilum vanderplanki</name>
    <name type="common">Sleeping chironomid midge</name>
    <dbReference type="NCBI Taxonomy" id="319348"/>
    <lineage>
        <taxon>Eukaryota</taxon>
        <taxon>Metazoa</taxon>
        <taxon>Ecdysozoa</taxon>
        <taxon>Arthropoda</taxon>
        <taxon>Hexapoda</taxon>
        <taxon>Insecta</taxon>
        <taxon>Pterygota</taxon>
        <taxon>Neoptera</taxon>
        <taxon>Endopterygota</taxon>
        <taxon>Diptera</taxon>
        <taxon>Nematocera</taxon>
        <taxon>Chironomoidea</taxon>
        <taxon>Chironomidae</taxon>
        <taxon>Chironominae</taxon>
        <taxon>Polypedilum</taxon>
        <taxon>Polypedilum</taxon>
    </lineage>
</organism>
<dbReference type="AlphaFoldDB" id="A0A9J6BI28"/>
<name>A0A9J6BI28_POLVA</name>
<dbReference type="EMBL" id="JADBJN010000004">
    <property type="protein sequence ID" value="KAG5669215.1"/>
    <property type="molecule type" value="Genomic_DNA"/>
</dbReference>
<evidence type="ECO:0000313" key="2">
    <source>
        <dbReference type="Proteomes" id="UP001107558"/>
    </source>
</evidence>
<evidence type="ECO:0000313" key="1">
    <source>
        <dbReference type="EMBL" id="KAG5669215.1"/>
    </source>
</evidence>
<accession>A0A9J6BI28</accession>
<dbReference type="InterPro" id="IPR027417">
    <property type="entry name" value="P-loop_NTPase"/>
</dbReference>
<dbReference type="OrthoDB" id="5061070at2759"/>
<proteinExistence type="predicted"/>
<comment type="caution">
    <text evidence="1">The sequence shown here is derived from an EMBL/GenBank/DDBJ whole genome shotgun (WGS) entry which is preliminary data.</text>
</comment>
<dbReference type="Proteomes" id="UP001107558">
    <property type="component" value="Chromosome 4"/>
</dbReference>
<reference evidence="1" key="1">
    <citation type="submission" date="2021-03" db="EMBL/GenBank/DDBJ databases">
        <title>Chromosome level genome of the anhydrobiotic midge Polypedilum vanderplanki.</title>
        <authorList>
            <person name="Yoshida Y."/>
            <person name="Kikawada T."/>
            <person name="Gusev O."/>
        </authorList>
    </citation>
    <scope>NUCLEOTIDE SEQUENCE</scope>
    <source>
        <strain evidence="1">NIAS01</strain>
        <tissue evidence="1">Whole body or cell culture</tissue>
    </source>
</reference>
<gene>
    <name evidence="1" type="ORF">PVAND_017107</name>
</gene>
<dbReference type="SUPFAM" id="SSF52540">
    <property type="entry name" value="P-loop containing nucleoside triphosphate hydrolases"/>
    <property type="match status" value="1"/>
</dbReference>
<sequence>MSENSGMKEIILKINKLQETFKQLNVHMDIDLPQIAVVGIQSSGKSSVLEKFVGSKCAKNFPKQNEIQELKMGFYYTPNLNHIHLSVSIILSNGERVCLLPDGTRFDCREFFLSPKSEINEQCYRKLFNDDDDEFLLLHCEA</sequence>
<keyword evidence="2" id="KW-1185">Reference proteome</keyword>